<evidence type="ECO:0000256" key="1">
    <source>
        <dbReference type="SAM" id="MobiDB-lite"/>
    </source>
</evidence>
<feature type="non-terminal residue" evidence="2">
    <location>
        <position position="285"/>
    </location>
</feature>
<organism evidence="2 3">
    <name type="scientific">Candidula unifasciata</name>
    <dbReference type="NCBI Taxonomy" id="100452"/>
    <lineage>
        <taxon>Eukaryota</taxon>
        <taxon>Metazoa</taxon>
        <taxon>Spiralia</taxon>
        <taxon>Lophotrochozoa</taxon>
        <taxon>Mollusca</taxon>
        <taxon>Gastropoda</taxon>
        <taxon>Heterobranchia</taxon>
        <taxon>Euthyneura</taxon>
        <taxon>Panpulmonata</taxon>
        <taxon>Eupulmonata</taxon>
        <taxon>Stylommatophora</taxon>
        <taxon>Helicina</taxon>
        <taxon>Helicoidea</taxon>
        <taxon>Geomitridae</taxon>
        <taxon>Candidula</taxon>
    </lineage>
</organism>
<dbReference type="Proteomes" id="UP000678393">
    <property type="component" value="Unassembled WGS sequence"/>
</dbReference>
<dbReference type="EMBL" id="CAJHNH020004446">
    <property type="protein sequence ID" value="CAG5131067.1"/>
    <property type="molecule type" value="Genomic_DNA"/>
</dbReference>
<evidence type="ECO:0000313" key="2">
    <source>
        <dbReference type="EMBL" id="CAG5131067.1"/>
    </source>
</evidence>
<proteinExistence type="predicted"/>
<reference evidence="2" key="1">
    <citation type="submission" date="2021-04" db="EMBL/GenBank/DDBJ databases">
        <authorList>
            <consortium name="Molecular Ecology Group"/>
        </authorList>
    </citation>
    <scope>NUCLEOTIDE SEQUENCE</scope>
</reference>
<gene>
    <name evidence="2" type="ORF">CUNI_LOCUS16625</name>
</gene>
<feature type="region of interest" description="Disordered" evidence="1">
    <location>
        <begin position="265"/>
        <end position="285"/>
    </location>
</feature>
<evidence type="ECO:0000313" key="3">
    <source>
        <dbReference type="Proteomes" id="UP000678393"/>
    </source>
</evidence>
<protein>
    <submittedName>
        <fullName evidence="2">Uncharacterized protein</fullName>
    </submittedName>
</protein>
<feature type="region of interest" description="Disordered" evidence="1">
    <location>
        <begin position="223"/>
        <end position="243"/>
    </location>
</feature>
<keyword evidence="3" id="KW-1185">Reference proteome</keyword>
<name>A0A8S3ZND4_9EUPU</name>
<dbReference type="AlphaFoldDB" id="A0A8S3ZND4"/>
<sequence length="285" mass="31264">MAQENKNKPKPWIANDLLKFPSQSYTHSFKGSTHLARVIITEDGECLLEDGHNKILAVFASAPRSTLEWNPHRQPVELKHGTTIRILAYTFDIITTQDENCLFVLVVNNWQHTTDGLAGSLEQSTDVNLLEAVRNCLHGCFMTWSGAERGSGFQQQRSGQNLSRLGRLADHSPSQNLTSQSNSQNLSCLAKLANQSDSQNLTNQSSSQNLCCLARLANQSNSQNLANQSESQNLASQSNSQNLASNSNSQILSCLARLANQSKSQNLANQSESQNLSSQSIGHNL</sequence>
<comment type="caution">
    <text evidence="2">The sequence shown here is derived from an EMBL/GenBank/DDBJ whole genome shotgun (WGS) entry which is preliminary data.</text>
</comment>
<accession>A0A8S3ZND4</accession>